<dbReference type="EMBL" id="CP103300">
    <property type="protein sequence ID" value="UYM15195.1"/>
    <property type="molecule type" value="Genomic_DNA"/>
</dbReference>
<dbReference type="InterPro" id="IPR007555">
    <property type="entry name" value="DUF499"/>
</dbReference>
<name>A0ABY6GR76_9GAMM</name>
<dbReference type="InterPro" id="IPR026876">
    <property type="entry name" value="Fn3_assoc_repeat"/>
</dbReference>
<protein>
    <submittedName>
        <fullName evidence="1">DUF499 domain-containing protein</fullName>
    </submittedName>
</protein>
<reference evidence="1" key="1">
    <citation type="submission" date="2022-10" db="EMBL/GenBank/DDBJ databases">
        <title>Completed Genome Sequence of two octocoral isolated bacterium, Endozoicomonas euniceicola EF212T and Endozoicomonas gorgoniicola PS125T.</title>
        <authorList>
            <person name="Chiou Y.-J."/>
            <person name="Chen Y.-H."/>
        </authorList>
    </citation>
    <scope>NUCLEOTIDE SEQUENCE</scope>
    <source>
        <strain evidence="1">EF212</strain>
    </source>
</reference>
<organism evidence="1 2">
    <name type="scientific">Endozoicomonas euniceicola</name>
    <dbReference type="NCBI Taxonomy" id="1234143"/>
    <lineage>
        <taxon>Bacteria</taxon>
        <taxon>Pseudomonadati</taxon>
        <taxon>Pseudomonadota</taxon>
        <taxon>Gammaproteobacteria</taxon>
        <taxon>Oceanospirillales</taxon>
        <taxon>Endozoicomonadaceae</taxon>
        <taxon>Endozoicomonas</taxon>
    </lineage>
</organism>
<dbReference type="Proteomes" id="UP001163255">
    <property type="component" value="Chromosome"/>
</dbReference>
<dbReference type="Pfam" id="PF13287">
    <property type="entry name" value="Fn3_assoc"/>
    <property type="match status" value="1"/>
</dbReference>
<accession>A0ABY6GR76</accession>
<evidence type="ECO:0000313" key="1">
    <source>
        <dbReference type="EMBL" id="UYM15195.1"/>
    </source>
</evidence>
<sequence length="1040" mass="116517">MFLSQVCKPRTSVFDRNRRDVVLNISDLLQNRIDGEKFFEENFITNGMQTLLDKAFERLENRNDQASTYLLSQAMGGGKTHNMIALGLLAKHPKLREKVLGENGAGSRIGAVRVIGFNGRESDAPFGVWGDLAEQLGKKEVFADLYSPLRAPGTTAWINLLKGEPTIIFLDELPPYLDNAKSIEVGNSDLSVVTATALSNLMVAVDRPELSNVCVVISDLNASYEGGSGALNQALDNLTKETSRSALPLEPVNSQGDELYHILRTRLFEELPDETVIKAVAEEYAEAVKQAKQMDITNESPESYAAQLKDSYPFHFSIRDLYARFKENPGFQQTRGLIRLMRAIVSDMYDTRQGTSRADQVKLVHPYDFNLNNEEIQSEIKGINTSLTEAIVHDIARDGHSIAEELDTRLSSNTDAQDVAKLILIASLASVPGATHGLRENEIIGFLCAPGRDISHVKKNIVDYLPTQAWYLHKSRDGRLFFKNIQNLAAKLHSQANAYNEQTCLKELGKYLGSLFEPHARDCYQNLLVLPAIDEVSLDMDKVTLVIAEPTRATNGNKLSADWQAFLKGNDFKNRVMFLTGSQNTLERIIEQARQFRAITDIKGEMDQQRVAPNDPQYREMEDSLDKITLSLRSALQETFTTLIYPTAGDKFRDTDCRINFDGNHFDGEKLIKNTLQSKGKFETDVSNDTFRKKVEKRLFRNQKISSWSEVRRAAAVNTAWQFHDPSALNQLKQRMLDQGGWADEGGSINLEPPKPVTQVNVQQLSRNHDTGECTLKITPINGDKVLYELGGEKPSSASMDVADHHGGYGRFTTRDMKLSFLCIDSKNEHEQGEAYTWTNTIDLKYRPYQVGSDWMMEFDAIPDGEIRYTTDGSDPKVHGAAYAGAFPVPASCRYLMAFGEKDGVQSLVEKIDMDQYREKKVVIDPAKPAIWNCRDTIKSVTAKRAFDFVERLKKFGGEAQSIDLQVLANDDSAEIAYTGSAEYKVKGDELGSVIEKLQSLMQGSQIVISAEEVKFDQGQQLIDWFADLKRQPNPGEVRQ</sequence>
<dbReference type="Pfam" id="PF04465">
    <property type="entry name" value="DUF499"/>
    <property type="match status" value="1"/>
</dbReference>
<evidence type="ECO:0000313" key="2">
    <source>
        <dbReference type="Proteomes" id="UP001163255"/>
    </source>
</evidence>
<gene>
    <name evidence="1" type="ORF">NX720_20380</name>
</gene>
<proteinExistence type="predicted"/>
<dbReference type="RefSeq" id="WP_262597092.1">
    <property type="nucleotide sequence ID" value="NZ_CP103300.1"/>
</dbReference>
<keyword evidence="2" id="KW-1185">Reference proteome</keyword>